<keyword evidence="3" id="KW-1185">Reference proteome</keyword>
<proteinExistence type="predicted"/>
<feature type="region of interest" description="Disordered" evidence="1">
    <location>
        <begin position="1"/>
        <end position="58"/>
    </location>
</feature>
<gene>
    <name evidence="2" type="ORF">GBAR_LOCUS12753</name>
</gene>
<dbReference type="Proteomes" id="UP001174909">
    <property type="component" value="Unassembled WGS sequence"/>
</dbReference>
<dbReference type="EMBL" id="CASHTH010001904">
    <property type="protein sequence ID" value="CAI8021528.1"/>
    <property type="molecule type" value="Genomic_DNA"/>
</dbReference>
<evidence type="ECO:0000313" key="2">
    <source>
        <dbReference type="EMBL" id="CAI8021528.1"/>
    </source>
</evidence>
<name>A0AA35S2P6_GEOBA</name>
<reference evidence="2" key="1">
    <citation type="submission" date="2023-03" db="EMBL/GenBank/DDBJ databases">
        <authorList>
            <person name="Steffen K."/>
            <person name="Cardenas P."/>
        </authorList>
    </citation>
    <scope>NUCLEOTIDE SEQUENCE</scope>
</reference>
<organism evidence="2 3">
    <name type="scientific">Geodia barretti</name>
    <name type="common">Barrett's horny sponge</name>
    <dbReference type="NCBI Taxonomy" id="519541"/>
    <lineage>
        <taxon>Eukaryota</taxon>
        <taxon>Metazoa</taxon>
        <taxon>Porifera</taxon>
        <taxon>Demospongiae</taxon>
        <taxon>Heteroscleromorpha</taxon>
        <taxon>Tetractinellida</taxon>
        <taxon>Astrophorina</taxon>
        <taxon>Geodiidae</taxon>
        <taxon>Geodia</taxon>
    </lineage>
</organism>
<sequence length="58" mass="6600">MSDWEEDCSPPVAYNSRIETPTPRATFGFGGGERKRGRGRGRDRRSYDDDEGREGVYT</sequence>
<protein>
    <submittedName>
        <fullName evidence="2">Uncharacterized protein</fullName>
    </submittedName>
</protein>
<accession>A0AA35S2P6</accession>
<dbReference type="AlphaFoldDB" id="A0AA35S2P6"/>
<comment type="caution">
    <text evidence="2">The sequence shown here is derived from an EMBL/GenBank/DDBJ whole genome shotgun (WGS) entry which is preliminary data.</text>
</comment>
<evidence type="ECO:0000313" key="3">
    <source>
        <dbReference type="Proteomes" id="UP001174909"/>
    </source>
</evidence>
<evidence type="ECO:0000256" key="1">
    <source>
        <dbReference type="SAM" id="MobiDB-lite"/>
    </source>
</evidence>